<proteinExistence type="predicted"/>
<dbReference type="PROSITE" id="PS50088">
    <property type="entry name" value="ANK_REPEAT"/>
    <property type="match status" value="3"/>
</dbReference>
<sequence>MELNTGLYASSHSTAMCWAASEGNLKAMRQLREDHGTDVNAVDSNKRTPLHIAVSNENLEITSYLLQCGANTEVLDRWGRSPIDCAVETKNVAILRLLGREQQGQIPVFHTKFGSIDDRSEIRRMPSSSDVELFFQAIQEGHTDQVKRWWLSGMEVNVADDHGRTSLHVAVESRQLGVIELLLSAGVNANVADASGRSPITIAREQQQFGIVEILRAHQKNKLMSHRLKSSKEGQNVALAFRATKQGEMEILKRLVPEIVPPDVEDYDLRTLLHVASAEGHLQIAQYLVKCGANVNLLDRWGSSPLSEAVDFAHNELARFLTTNCATACGFRATVAVDHINTATLDEALEFTLRVITRDPWLIGQVRCPVMDDDNKCLLLMHSIWQKSRSLTQQQHQTKLPLLSSKELKDRPVDTAALWAGCIQKYRKVSSMVMIDPGQGHVGNVFCSQHPEWLILQEVQQSRFFLLPHARQAGFQTVVSVPMVCKMSTVAVLSWYSDRTISEDLHELQRIQRVVRSVMILSTLRQESHSDDSVTVRVGRIPQFQFCQMLDNAITANGELTDSSTLREDLGVCDTMPLALEWGLFDMVDTLATSMSSEDHAAVISILRSLVVLLCNGLFSDVLCVPGNGGSHEQNDEVTLKHLVEECDGKIRTKQALLGHVKYYLQYLYAVSPTEAELFGDVCELLDKVKEFSTKTSSVDELFYGTLNPIEEDTSETDVGPNRSPSSESAQIDVPDCVLCKFGVSGHIHPGQGQDTALLDLVMESSNQKKPMEFLRGNPFFGDPKNPRSPVYRQIEQLHLKLEGEYDAFKRRSELAECCDGTKPAVFTSSDLYDAIGFAHEPLATFRNTSADNSRQKMLDVITEILHDTTCVISREQLFALHRYLLPASTGQAGVLRTEAAVGYASPRIYRVFVPAGEIETALDNFLDALNDASRWERRPLLCAYYAFAVLVFYIHPFHDGNGRCARLLGNLVCKKLGFPTLLRAADKTIQMAEFMQKAIATMEILRNTRRQTRQTRLLSTRRENTSMWF</sequence>
<dbReference type="PANTHER" id="PTHR24171">
    <property type="entry name" value="ANKYRIN REPEAT DOMAIN-CONTAINING PROTEIN 39-RELATED"/>
    <property type="match status" value="1"/>
</dbReference>
<dbReference type="SMART" id="SM00248">
    <property type="entry name" value="ANK"/>
    <property type="match status" value="7"/>
</dbReference>
<gene>
    <name evidence="6" type="ORF">PM001_LOCUS18516</name>
</gene>
<evidence type="ECO:0000256" key="2">
    <source>
        <dbReference type="ARBA" id="ARBA00023043"/>
    </source>
</evidence>
<evidence type="ECO:0000256" key="1">
    <source>
        <dbReference type="ARBA" id="ARBA00022737"/>
    </source>
</evidence>
<protein>
    <recommendedName>
        <fullName evidence="5">Fido domain-containing protein</fullName>
    </recommendedName>
</protein>
<reference evidence="6" key="1">
    <citation type="submission" date="2024-01" db="EMBL/GenBank/DDBJ databases">
        <authorList>
            <person name="Webb A."/>
        </authorList>
    </citation>
    <scope>NUCLEOTIDE SEQUENCE</scope>
    <source>
        <strain evidence="6">Pm1</strain>
    </source>
</reference>
<dbReference type="PANTHER" id="PTHR24171:SF8">
    <property type="entry name" value="BRCA1-ASSOCIATED RING DOMAIN PROTEIN 1"/>
    <property type="match status" value="1"/>
</dbReference>
<feature type="repeat" description="ANK" evidence="3">
    <location>
        <begin position="162"/>
        <end position="194"/>
    </location>
</feature>
<accession>A0AAV1UF52</accession>
<feature type="repeat" description="ANK" evidence="3">
    <location>
        <begin position="268"/>
        <end position="300"/>
    </location>
</feature>
<name>A0AAV1UF52_9STRA</name>
<dbReference type="Proteomes" id="UP001162060">
    <property type="component" value="Unassembled WGS sequence"/>
</dbReference>
<dbReference type="AlphaFoldDB" id="A0AAV1UF52"/>
<dbReference type="EMBL" id="CAKLBY020000194">
    <property type="protein sequence ID" value="CAK7933366.1"/>
    <property type="molecule type" value="Genomic_DNA"/>
</dbReference>
<dbReference type="PROSITE" id="PS50297">
    <property type="entry name" value="ANK_REP_REGION"/>
    <property type="match status" value="3"/>
</dbReference>
<dbReference type="SUPFAM" id="SSF48403">
    <property type="entry name" value="Ankyrin repeat"/>
    <property type="match status" value="1"/>
</dbReference>
<comment type="caution">
    <text evidence="6">The sequence shown here is derived from an EMBL/GenBank/DDBJ whole genome shotgun (WGS) entry which is preliminary data.</text>
</comment>
<evidence type="ECO:0000313" key="6">
    <source>
        <dbReference type="EMBL" id="CAK7933366.1"/>
    </source>
</evidence>
<dbReference type="Pfam" id="PF12796">
    <property type="entry name" value="Ank_2"/>
    <property type="match status" value="3"/>
</dbReference>
<dbReference type="Pfam" id="PF02661">
    <property type="entry name" value="Fic"/>
    <property type="match status" value="1"/>
</dbReference>
<dbReference type="GO" id="GO:0085020">
    <property type="term" value="P:protein K6-linked ubiquitination"/>
    <property type="evidence" value="ECO:0007669"/>
    <property type="project" value="TreeGrafter"/>
</dbReference>
<evidence type="ECO:0000256" key="3">
    <source>
        <dbReference type="PROSITE-ProRule" id="PRU00023"/>
    </source>
</evidence>
<feature type="domain" description="Fido" evidence="5">
    <location>
        <begin position="873"/>
        <end position="1020"/>
    </location>
</feature>
<dbReference type="InterPro" id="IPR003812">
    <property type="entry name" value="Fido"/>
</dbReference>
<organism evidence="6 7">
    <name type="scientific">Peronospora matthiolae</name>
    <dbReference type="NCBI Taxonomy" id="2874970"/>
    <lineage>
        <taxon>Eukaryota</taxon>
        <taxon>Sar</taxon>
        <taxon>Stramenopiles</taxon>
        <taxon>Oomycota</taxon>
        <taxon>Peronosporomycetes</taxon>
        <taxon>Peronosporales</taxon>
        <taxon>Peronosporaceae</taxon>
        <taxon>Peronospora</taxon>
    </lineage>
</organism>
<evidence type="ECO:0000256" key="4">
    <source>
        <dbReference type="SAM" id="MobiDB-lite"/>
    </source>
</evidence>
<feature type="region of interest" description="Disordered" evidence="4">
    <location>
        <begin position="710"/>
        <end position="730"/>
    </location>
</feature>
<dbReference type="InterPro" id="IPR036597">
    <property type="entry name" value="Fido-like_dom_sf"/>
</dbReference>
<evidence type="ECO:0000259" key="5">
    <source>
        <dbReference type="PROSITE" id="PS51459"/>
    </source>
</evidence>
<dbReference type="Gene3D" id="1.25.40.20">
    <property type="entry name" value="Ankyrin repeat-containing domain"/>
    <property type="match status" value="3"/>
</dbReference>
<dbReference type="InterPro" id="IPR036770">
    <property type="entry name" value="Ankyrin_rpt-contain_sf"/>
</dbReference>
<keyword evidence="1" id="KW-0677">Repeat</keyword>
<dbReference type="SUPFAM" id="SSF140931">
    <property type="entry name" value="Fic-like"/>
    <property type="match status" value="1"/>
</dbReference>
<dbReference type="PROSITE" id="PS51459">
    <property type="entry name" value="FIDO"/>
    <property type="match status" value="1"/>
</dbReference>
<dbReference type="Gene3D" id="1.10.3290.10">
    <property type="entry name" value="Fido-like domain"/>
    <property type="match status" value="1"/>
</dbReference>
<keyword evidence="2 3" id="KW-0040">ANK repeat</keyword>
<feature type="repeat" description="ANK" evidence="3">
    <location>
        <begin position="45"/>
        <end position="77"/>
    </location>
</feature>
<dbReference type="InterPro" id="IPR002110">
    <property type="entry name" value="Ankyrin_rpt"/>
</dbReference>
<evidence type="ECO:0000313" key="7">
    <source>
        <dbReference type="Proteomes" id="UP001162060"/>
    </source>
</evidence>
<dbReference type="GO" id="GO:0004842">
    <property type="term" value="F:ubiquitin-protein transferase activity"/>
    <property type="evidence" value="ECO:0007669"/>
    <property type="project" value="TreeGrafter"/>
</dbReference>